<comment type="similarity">
    <text evidence="1">Belongs to the sigma-70 factor family. ECF subfamily.</text>
</comment>
<reference evidence="7 8" key="1">
    <citation type="submission" date="2018-07" db="EMBL/GenBank/DDBJ databases">
        <title>Genomic Encyclopedia of Type Strains, Phase III (KMG-III): the genomes of soil and plant-associated and newly described type strains.</title>
        <authorList>
            <person name="Whitman W."/>
        </authorList>
    </citation>
    <scope>NUCLEOTIDE SEQUENCE [LARGE SCALE GENOMIC DNA]</scope>
    <source>
        <strain evidence="7 8">CECT 8488</strain>
    </source>
</reference>
<evidence type="ECO:0000313" key="8">
    <source>
        <dbReference type="Proteomes" id="UP000256845"/>
    </source>
</evidence>
<evidence type="ECO:0000259" key="6">
    <source>
        <dbReference type="Pfam" id="PF08281"/>
    </source>
</evidence>
<dbReference type="Gene3D" id="1.10.1740.10">
    <property type="match status" value="1"/>
</dbReference>
<dbReference type="GO" id="GO:0003677">
    <property type="term" value="F:DNA binding"/>
    <property type="evidence" value="ECO:0007669"/>
    <property type="project" value="InterPro"/>
</dbReference>
<name>A0A3D9HRK3_9PROT</name>
<dbReference type="InterPro" id="IPR013325">
    <property type="entry name" value="RNA_pol_sigma_r2"/>
</dbReference>
<dbReference type="Pfam" id="PF04542">
    <property type="entry name" value="Sigma70_r2"/>
    <property type="match status" value="1"/>
</dbReference>
<organism evidence="7 8">
    <name type="scientific">Aestuariispira insulae</name>
    <dbReference type="NCBI Taxonomy" id="1461337"/>
    <lineage>
        <taxon>Bacteria</taxon>
        <taxon>Pseudomonadati</taxon>
        <taxon>Pseudomonadota</taxon>
        <taxon>Alphaproteobacteria</taxon>
        <taxon>Rhodospirillales</taxon>
        <taxon>Kiloniellaceae</taxon>
        <taxon>Aestuariispira</taxon>
    </lineage>
</organism>
<feature type="domain" description="RNA polymerase sigma factor 70 region 4 type 2" evidence="6">
    <location>
        <begin position="100"/>
        <end position="151"/>
    </location>
</feature>
<evidence type="ECO:0000256" key="2">
    <source>
        <dbReference type="ARBA" id="ARBA00023015"/>
    </source>
</evidence>
<keyword evidence="2" id="KW-0805">Transcription regulation</keyword>
<evidence type="ECO:0000313" key="7">
    <source>
        <dbReference type="EMBL" id="RED52143.1"/>
    </source>
</evidence>
<proteinExistence type="inferred from homology"/>
<evidence type="ECO:0000256" key="1">
    <source>
        <dbReference type="ARBA" id="ARBA00010641"/>
    </source>
</evidence>
<dbReference type="Proteomes" id="UP000256845">
    <property type="component" value="Unassembled WGS sequence"/>
</dbReference>
<evidence type="ECO:0000259" key="5">
    <source>
        <dbReference type="Pfam" id="PF04542"/>
    </source>
</evidence>
<evidence type="ECO:0000256" key="3">
    <source>
        <dbReference type="ARBA" id="ARBA00023082"/>
    </source>
</evidence>
<dbReference type="PANTHER" id="PTHR43133">
    <property type="entry name" value="RNA POLYMERASE ECF-TYPE SIGMA FACTO"/>
    <property type="match status" value="1"/>
</dbReference>
<dbReference type="InterPro" id="IPR039425">
    <property type="entry name" value="RNA_pol_sigma-70-like"/>
</dbReference>
<gene>
    <name evidence="7" type="ORF">DFP90_102161</name>
</gene>
<dbReference type="GO" id="GO:0006352">
    <property type="term" value="P:DNA-templated transcription initiation"/>
    <property type="evidence" value="ECO:0007669"/>
    <property type="project" value="InterPro"/>
</dbReference>
<dbReference type="GO" id="GO:0016987">
    <property type="term" value="F:sigma factor activity"/>
    <property type="evidence" value="ECO:0007669"/>
    <property type="project" value="UniProtKB-KW"/>
</dbReference>
<dbReference type="EMBL" id="QRDW01000002">
    <property type="protein sequence ID" value="RED52143.1"/>
    <property type="molecule type" value="Genomic_DNA"/>
</dbReference>
<dbReference type="Pfam" id="PF08281">
    <property type="entry name" value="Sigma70_r4_2"/>
    <property type="match status" value="1"/>
</dbReference>
<keyword evidence="4" id="KW-0804">Transcription</keyword>
<protein>
    <submittedName>
        <fullName evidence="7">RNA polymerase sigma-70 factor (ECF subfamily)</fullName>
    </submittedName>
</protein>
<dbReference type="InterPro" id="IPR013324">
    <property type="entry name" value="RNA_pol_sigma_r3/r4-like"/>
</dbReference>
<dbReference type="SUPFAM" id="SSF88946">
    <property type="entry name" value="Sigma2 domain of RNA polymerase sigma factors"/>
    <property type="match status" value="1"/>
</dbReference>
<comment type="caution">
    <text evidence="7">The sequence shown here is derived from an EMBL/GenBank/DDBJ whole genome shotgun (WGS) entry which is preliminary data.</text>
</comment>
<keyword evidence="8" id="KW-1185">Reference proteome</keyword>
<dbReference type="InterPro" id="IPR013249">
    <property type="entry name" value="RNA_pol_sigma70_r4_t2"/>
</dbReference>
<evidence type="ECO:0000256" key="4">
    <source>
        <dbReference type="ARBA" id="ARBA00023163"/>
    </source>
</evidence>
<accession>A0A3D9HRK3</accession>
<dbReference type="NCBIfam" id="TIGR02937">
    <property type="entry name" value="sigma70-ECF"/>
    <property type="match status" value="1"/>
</dbReference>
<dbReference type="PANTHER" id="PTHR43133:SF25">
    <property type="entry name" value="RNA POLYMERASE SIGMA FACTOR RFAY-RELATED"/>
    <property type="match status" value="1"/>
</dbReference>
<feature type="domain" description="RNA polymerase sigma-70 region 2" evidence="5">
    <location>
        <begin position="9"/>
        <end position="72"/>
    </location>
</feature>
<keyword evidence="3" id="KW-0731">Sigma factor</keyword>
<dbReference type="InterPro" id="IPR036388">
    <property type="entry name" value="WH-like_DNA-bd_sf"/>
</dbReference>
<dbReference type="Gene3D" id="1.10.10.10">
    <property type="entry name" value="Winged helix-like DNA-binding domain superfamily/Winged helix DNA-binding domain"/>
    <property type="match status" value="1"/>
</dbReference>
<dbReference type="RefSeq" id="WP_115935696.1">
    <property type="nucleotide sequence ID" value="NZ_QRDW01000002.1"/>
</dbReference>
<dbReference type="SUPFAM" id="SSF88659">
    <property type="entry name" value="Sigma3 and sigma4 domains of RNA polymerase sigma factors"/>
    <property type="match status" value="1"/>
</dbReference>
<sequence length="161" mass="18452">MSYRTILAELQPECQAYALAVCRNRDDARDLVQNAFVRAMTTSSPPKDLTKIRSWMFRIIRNLHLDLVRKRAVRREYFEARSRLNEEVQSPAICPEDMIAFRRAFEKLTLAHREILYLVDIAGMTYEETAQVMGIPGGTVMSRISRARAALIALCDDGKSK</sequence>
<dbReference type="CDD" id="cd06171">
    <property type="entry name" value="Sigma70_r4"/>
    <property type="match status" value="1"/>
</dbReference>
<dbReference type="InterPro" id="IPR007627">
    <property type="entry name" value="RNA_pol_sigma70_r2"/>
</dbReference>
<dbReference type="OrthoDB" id="9803470at2"/>
<dbReference type="InterPro" id="IPR014284">
    <property type="entry name" value="RNA_pol_sigma-70_dom"/>
</dbReference>
<dbReference type="AlphaFoldDB" id="A0A3D9HRK3"/>